<dbReference type="AlphaFoldDB" id="A0A507CPG9"/>
<proteinExistence type="predicted"/>
<dbReference type="Proteomes" id="UP000320475">
    <property type="component" value="Unassembled WGS sequence"/>
</dbReference>
<reference evidence="2 3" key="1">
    <citation type="journal article" date="2019" name="Sci. Rep.">
        <title>Comparative genomics of chytrid fungi reveal insights into the obligate biotrophic and pathogenic lifestyle of Synchytrium endobioticum.</title>
        <authorList>
            <person name="van de Vossenberg B.T.L.H."/>
            <person name="Warris S."/>
            <person name="Nguyen H.D.T."/>
            <person name="van Gent-Pelzer M.P.E."/>
            <person name="Joly D.L."/>
            <person name="van de Geest H.C."/>
            <person name="Bonants P.J.M."/>
            <person name="Smith D.S."/>
            <person name="Levesque C.A."/>
            <person name="van der Lee T.A.J."/>
        </authorList>
    </citation>
    <scope>NUCLEOTIDE SEQUENCE [LARGE SCALE GENOMIC DNA]</scope>
    <source>
        <strain evidence="2 3">LEV6574</strain>
    </source>
</reference>
<protein>
    <submittedName>
        <fullName evidence="2">Uncharacterized protein</fullName>
    </submittedName>
</protein>
<feature type="compositionally biased region" description="Low complexity" evidence="1">
    <location>
        <begin position="1"/>
        <end position="18"/>
    </location>
</feature>
<gene>
    <name evidence="2" type="ORF">SeLEV6574_g06276</name>
</gene>
<comment type="caution">
    <text evidence="2">The sequence shown here is derived from an EMBL/GenBank/DDBJ whole genome shotgun (WGS) entry which is preliminary data.</text>
</comment>
<evidence type="ECO:0000256" key="1">
    <source>
        <dbReference type="SAM" id="MobiDB-lite"/>
    </source>
</evidence>
<evidence type="ECO:0000313" key="2">
    <source>
        <dbReference type="EMBL" id="TPX41036.1"/>
    </source>
</evidence>
<dbReference type="EMBL" id="QEAM01000344">
    <property type="protein sequence ID" value="TPX41036.1"/>
    <property type="molecule type" value="Genomic_DNA"/>
</dbReference>
<accession>A0A507CPG9</accession>
<feature type="region of interest" description="Disordered" evidence="1">
    <location>
        <begin position="1"/>
        <end position="26"/>
    </location>
</feature>
<organism evidence="2 3">
    <name type="scientific">Synchytrium endobioticum</name>
    <dbReference type="NCBI Taxonomy" id="286115"/>
    <lineage>
        <taxon>Eukaryota</taxon>
        <taxon>Fungi</taxon>
        <taxon>Fungi incertae sedis</taxon>
        <taxon>Chytridiomycota</taxon>
        <taxon>Chytridiomycota incertae sedis</taxon>
        <taxon>Chytridiomycetes</taxon>
        <taxon>Synchytriales</taxon>
        <taxon>Synchytriaceae</taxon>
        <taxon>Synchytrium</taxon>
    </lineage>
</organism>
<evidence type="ECO:0000313" key="3">
    <source>
        <dbReference type="Proteomes" id="UP000320475"/>
    </source>
</evidence>
<name>A0A507CPG9_9FUNG</name>
<sequence length="80" mass="8684">MTTEEASMSSSSGERLSSPMHVDDDDETLQQNFEAMNVKAAALHQEAAAQTAMVADALTRAEAIRKVMLFNLLEPSLLES</sequence>